<evidence type="ECO:0000313" key="1">
    <source>
        <dbReference type="EMBL" id="KAJ8349689.1"/>
    </source>
</evidence>
<evidence type="ECO:0000313" key="2">
    <source>
        <dbReference type="Proteomes" id="UP001152622"/>
    </source>
</evidence>
<gene>
    <name evidence="1" type="ORF">SKAU_G00248190</name>
</gene>
<reference evidence="1" key="1">
    <citation type="journal article" date="2023" name="Science">
        <title>Genome structures resolve the early diversification of teleost fishes.</title>
        <authorList>
            <person name="Parey E."/>
            <person name="Louis A."/>
            <person name="Montfort J."/>
            <person name="Bouchez O."/>
            <person name="Roques C."/>
            <person name="Iampietro C."/>
            <person name="Lluch J."/>
            <person name="Castinel A."/>
            <person name="Donnadieu C."/>
            <person name="Desvignes T."/>
            <person name="Floi Bucao C."/>
            <person name="Jouanno E."/>
            <person name="Wen M."/>
            <person name="Mejri S."/>
            <person name="Dirks R."/>
            <person name="Jansen H."/>
            <person name="Henkel C."/>
            <person name="Chen W.J."/>
            <person name="Zahm M."/>
            <person name="Cabau C."/>
            <person name="Klopp C."/>
            <person name="Thompson A.W."/>
            <person name="Robinson-Rechavi M."/>
            <person name="Braasch I."/>
            <person name="Lecointre G."/>
            <person name="Bobe J."/>
            <person name="Postlethwait J.H."/>
            <person name="Berthelot C."/>
            <person name="Roest Crollius H."/>
            <person name="Guiguen Y."/>
        </authorList>
    </citation>
    <scope>NUCLEOTIDE SEQUENCE</scope>
    <source>
        <strain evidence="1">WJC10195</strain>
    </source>
</reference>
<accession>A0A9Q1F296</accession>
<dbReference type="EMBL" id="JAINUF010000009">
    <property type="protein sequence ID" value="KAJ8349689.1"/>
    <property type="molecule type" value="Genomic_DNA"/>
</dbReference>
<name>A0A9Q1F296_SYNKA</name>
<comment type="caution">
    <text evidence="1">The sequence shown here is derived from an EMBL/GenBank/DDBJ whole genome shotgun (WGS) entry which is preliminary data.</text>
</comment>
<protein>
    <submittedName>
        <fullName evidence="1">Uncharacterized protein</fullName>
    </submittedName>
</protein>
<proteinExistence type="predicted"/>
<dbReference type="Proteomes" id="UP001152622">
    <property type="component" value="Chromosome 9"/>
</dbReference>
<sequence>MPYSCYGADMSRLLPARTATGGACWDTLRWFTYYSWLHGSPAAPRRAPHGTVAVFGKRRKGRFQGPNLNFSAIYTLPATLDWYASEILDIQSF</sequence>
<dbReference type="AlphaFoldDB" id="A0A9Q1F296"/>
<organism evidence="1 2">
    <name type="scientific">Synaphobranchus kaupii</name>
    <name type="common">Kaup's arrowtooth eel</name>
    <dbReference type="NCBI Taxonomy" id="118154"/>
    <lineage>
        <taxon>Eukaryota</taxon>
        <taxon>Metazoa</taxon>
        <taxon>Chordata</taxon>
        <taxon>Craniata</taxon>
        <taxon>Vertebrata</taxon>
        <taxon>Euteleostomi</taxon>
        <taxon>Actinopterygii</taxon>
        <taxon>Neopterygii</taxon>
        <taxon>Teleostei</taxon>
        <taxon>Anguilliformes</taxon>
        <taxon>Synaphobranchidae</taxon>
        <taxon>Synaphobranchus</taxon>
    </lineage>
</organism>
<keyword evidence="2" id="KW-1185">Reference proteome</keyword>